<feature type="chain" id="PRO_5023907172" description="Aspartic proteinase Asp1" evidence="10">
    <location>
        <begin position="30"/>
        <end position="429"/>
    </location>
</feature>
<dbReference type="PANTHER" id="PTHR13683">
    <property type="entry name" value="ASPARTYL PROTEASES"/>
    <property type="match status" value="1"/>
</dbReference>
<gene>
    <name evidence="12" type="ORF">F0562_005841</name>
</gene>
<organism evidence="12 13">
    <name type="scientific">Nyssa sinensis</name>
    <dbReference type="NCBI Taxonomy" id="561372"/>
    <lineage>
        <taxon>Eukaryota</taxon>
        <taxon>Viridiplantae</taxon>
        <taxon>Streptophyta</taxon>
        <taxon>Embryophyta</taxon>
        <taxon>Tracheophyta</taxon>
        <taxon>Spermatophyta</taxon>
        <taxon>Magnoliopsida</taxon>
        <taxon>eudicotyledons</taxon>
        <taxon>Gunneridae</taxon>
        <taxon>Pentapetalae</taxon>
        <taxon>asterids</taxon>
        <taxon>Cornales</taxon>
        <taxon>Nyssaceae</taxon>
        <taxon>Nyssa</taxon>
    </lineage>
</organism>
<reference evidence="12 13" key="1">
    <citation type="submission" date="2019-09" db="EMBL/GenBank/DDBJ databases">
        <title>A chromosome-level genome assembly of the Chinese tupelo Nyssa sinensis.</title>
        <authorList>
            <person name="Yang X."/>
            <person name="Kang M."/>
            <person name="Yang Y."/>
            <person name="Xiong H."/>
            <person name="Wang M."/>
            <person name="Zhang Z."/>
            <person name="Wang Z."/>
            <person name="Wu H."/>
            <person name="Ma T."/>
            <person name="Liu J."/>
            <person name="Xi Z."/>
        </authorList>
    </citation>
    <scope>NUCLEOTIDE SEQUENCE [LARGE SCALE GENOMIC DNA]</scope>
    <source>
        <strain evidence="12">J267</strain>
        <tissue evidence="12">Leaf</tissue>
    </source>
</reference>
<keyword evidence="13" id="KW-1185">Reference proteome</keyword>
<evidence type="ECO:0000256" key="3">
    <source>
        <dbReference type="ARBA" id="ARBA00022729"/>
    </source>
</evidence>
<dbReference type="EMBL" id="CM018043">
    <property type="protein sequence ID" value="KAA8531132.1"/>
    <property type="molecule type" value="Genomic_DNA"/>
</dbReference>
<keyword evidence="6" id="KW-0378">Hydrolase</keyword>
<dbReference type="InterPro" id="IPR032861">
    <property type="entry name" value="TAXi_N"/>
</dbReference>
<evidence type="ECO:0000256" key="1">
    <source>
        <dbReference type="ARBA" id="ARBA00007447"/>
    </source>
</evidence>
<name>A0A5J5AMY9_9ASTE</name>
<evidence type="ECO:0000313" key="12">
    <source>
        <dbReference type="EMBL" id="KAA8531132.1"/>
    </source>
</evidence>
<dbReference type="OrthoDB" id="2747330at2759"/>
<dbReference type="PANTHER" id="PTHR13683:SF800">
    <property type="entry name" value="EUKARYOTIC ASPARTYL PROTEASE FAMILY PROTEIN"/>
    <property type="match status" value="1"/>
</dbReference>
<dbReference type="FunFam" id="2.40.70.10:FF:000027">
    <property type="entry name" value="Aspartic proteinase Asp1 isoform A"/>
    <property type="match status" value="1"/>
</dbReference>
<evidence type="ECO:0000256" key="6">
    <source>
        <dbReference type="ARBA" id="ARBA00022801"/>
    </source>
</evidence>
<feature type="active site" evidence="9">
    <location>
        <position position="284"/>
    </location>
</feature>
<dbReference type="PROSITE" id="PS51767">
    <property type="entry name" value="PEPTIDASE_A1"/>
    <property type="match status" value="1"/>
</dbReference>
<dbReference type="FunFam" id="2.40.70.10:FF:000015">
    <property type="entry name" value="Aspartyl protease family protein"/>
    <property type="match status" value="1"/>
</dbReference>
<evidence type="ECO:0000256" key="2">
    <source>
        <dbReference type="ARBA" id="ARBA00022670"/>
    </source>
</evidence>
<evidence type="ECO:0000256" key="10">
    <source>
        <dbReference type="SAM" id="SignalP"/>
    </source>
</evidence>
<protein>
    <recommendedName>
        <fullName evidence="7">Aspartic proteinase Asp1</fullName>
    </recommendedName>
    <alternativeName>
        <fullName evidence="8">Nucellin-like protein</fullName>
    </alternativeName>
</protein>
<dbReference type="GO" id="GO:0004190">
    <property type="term" value="F:aspartic-type endopeptidase activity"/>
    <property type="evidence" value="ECO:0007669"/>
    <property type="project" value="UniProtKB-KW"/>
</dbReference>
<feature type="active site" evidence="9">
    <location>
        <position position="89"/>
    </location>
</feature>
<keyword evidence="4" id="KW-0677">Repeat</keyword>
<dbReference type="SUPFAM" id="SSF50630">
    <property type="entry name" value="Acid proteases"/>
    <property type="match status" value="1"/>
</dbReference>
<dbReference type="AlphaFoldDB" id="A0A5J5AMY9"/>
<keyword evidence="5" id="KW-0064">Aspartyl protease</keyword>
<feature type="signal peptide" evidence="10">
    <location>
        <begin position="1"/>
        <end position="29"/>
    </location>
</feature>
<evidence type="ECO:0000256" key="5">
    <source>
        <dbReference type="ARBA" id="ARBA00022750"/>
    </source>
</evidence>
<keyword evidence="2" id="KW-0645">Protease</keyword>
<evidence type="ECO:0000313" key="13">
    <source>
        <dbReference type="Proteomes" id="UP000325577"/>
    </source>
</evidence>
<dbReference type="Pfam" id="PF14541">
    <property type="entry name" value="TAXi_C"/>
    <property type="match status" value="1"/>
</dbReference>
<feature type="domain" description="Peptidase A1" evidence="11">
    <location>
        <begin position="71"/>
        <end position="414"/>
    </location>
</feature>
<evidence type="ECO:0000256" key="9">
    <source>
        <dbReference type="PIRSR" id="PIRSR601461-1"/>
    </source>
</evidence>
<proteinExistence type="inferred from homology"/>
<dbReference type="InterPro" id="IPR033121">
    <property type="entry name" value="PEPTIDASE_A1"/>
</dbReference>
<dbReference type="Pfam" id="PF14543">
    <property type="entry name" value="TAXi_N"/>
    <property type="match status" value="1"/>
</dbReference>
<dbReference type="InterPro" id="IPR032799">
    <property type="entry name" value="TAXi_C"/>
</dbReference>
<dbReference type="InterPro" id="IPR021109">
    <property type="entry name" value="Peptidase_aspartic_dom_sf"/>
</dbReference>
<sequence length="429" mass="47277">MRGRQREMKVVVTLVLVVVFLGLCGSSSASDAQPQKWWQSIFSGSTSSAVNPVGSSVVFPLYGNVYPKGFYYVQMNIGQPPKPYFLDPDTGSDLTWLQCDAPCVHCTTGSHPLYRPNNNLVSCKDPLCAALHSSDEYDCDHPQQCDYEVEYADGGSSIGVLVQDGFLLNLTNGERRSPRLAFGCGYDQVPGSSNHPLDGVLGLGKGKSSIASQLSRQRLMRNVVGHCLSAQGGGFLFFGDDLYDSSRIVWTTMSRDYSYYSPGFAELLFGGKSTGYKKLLVVFDSGSSYSYLNSQAYQALVSLVTKELSGKPLREAQDDWTLQFCWKGKKPFKKIGDVRKYFKPLALGFENGLKSKSLYEIPPEGYLIISSKGNVCLGILNGTEVGIDFNMIGDISMQDKMVIYDNEKEVIGWTPANCDRIPKSKMDIM</sequence>
<accession>A0A5J5AMY9</accession>
<dbReference type="Gene3D" id="2.40.70.10">
    <property type="entry name" value="Acid Proteases"/>
    <property type="match status" value="2"/>
</dbReference>
<evidence type="ECO:0000256" key="7">
    <source>
        <dbReference type="ARBA" id="ARBA00068871"/>
    </source>
</evidence>
<dbReference type="GO" id="GO:0006508">
    <property type="term" value="P:proteolysis"/>
    <property type="evidence" value="ECO:0007669"/>
    <property type="project" value="UniProtKB-KW"/>
</dbReference>
<keyword evidence="3 10" id="KW-0732">Signal</keyword>
<evidence type="ECO:0000256" key="4">
    <source>
        <dbReference type="ARBA" id="ARBA00022737"/>
    </source>
</evidence>
<dbReference type="Proteomes" id="UP000325577">
    <property type="component" value="Linkage Group LG2"/>
</dbReference>
<dbReference type="InterPro" id="IPR001461">
    <property type="entry name" value="Aspartic_peptidase_A1"/>
</dbReference>
<evidence type="ECO:0000256" key="8">
    <source>
        <dbReference type="ARBA" id="ARBA00077656"/>
    </source>
</evidence>
<evidence type="ECO:0000259" key="11">
    <source>
        <dbReference type="PROSITE" id="PS51767"/>
    </source>
</evidence>
<comment type="similarity">
    <text evidence="1">Belongs to the peptidase A1 family.</text>
</comment>